<dbReference type="InterPro" id="IPR032675">
    <property type="entry name" value="LRR_dom_sf"/>
</dbReference>
<gene>
    <name evidence="4" type="ORF">ACHHYP_12659</name>
</gene>
<name>A0A1V9ZGP1_ACHHY</name>
<dbReference type="PANTHER" id="PTHR24112:SF9">
    <property type="entry name" value="PROTEIN PHOSPHATASE 1 REGULATORY SUBUNIT 37"/>
    <property type="match status" value="1"/>
</dbReference>
<dbReference type="Gene3D" id="3.80.10.10">
    <property type="entry name" value="Ribonuclease Inhibitor"/>
    <property type="match status" value="1"/>
</dbReference>
<dbReference type="PROSITE" id="PS51450">
    <property type="entry name" value="LRR"/>
    <property type="match status" value="1"/>
</dbReference>
<dbReference type="Pfam" id="PF13516">
    <property type="entry name" value="LRR_6"/>
    <property type="match status" value="1"/>
</dbReference>
<dbReference type="EMBL" id="JNBR01000122">
    <property type="protein sequence ID" value="OQR97163.1"/>
    <property type="molecule type" value="Genomic_DNA"/>
</dbReference>
<comment type="caution">
    <text evidence="4">The sequence shown here is derived from an EMBL/GenBank/DDBJ whole genome shotgun (WGS) entry which is preliminary data.</text>
</comment>
<dbReference type="SMART" id="SM00368">
    <property type="entry name" value="LRR_RI"/>
    <property type="match status" value="5"/>
</dbReference>
<dbReference type="InterPro" id="IPR001611">
    <property type="entry name" value="Leu-rich_rpt"/>
</dbReference>
<sequence length="554" mass="59316">MSLVELCAARAAAGCDVEDIAAFATCLPVEAMAHVWRHMLPAKLRALELFLSSNDPLLDAMQLAWRDRIVLDGASLSHRLDAAEAFANASETTTFISTTTITSSYREAYWEHQFRQRLADHDVHQTNASNQEDHMIPLALFQGVVRQVKVRGSEMTQANVDRMLALRSIERIELHHIQLNDATSDLLSLLVTGLPALREVCILHSKLPSIAPLLRALSRPLGVLGFASVKLSAMALRDLVQAIDTKALQVRRLRLNNSVADLDGVSGLVRVGSCGPDSLVLQFNELEDDALQELHAPATLHRLSLSHNCLTDVAPLARCSQLRALDLSGNELGDAGAATLATAVLPQLFHLQELYVVACAFTDVGGGALLAALATTNPALHTLNLSRNYGGPAFSVSLAAFVAAMGSLRRLHANSIGLGETPHAALLNALSDNASLQEVSFGENRLRSRGAAALFAALWTRAASAPFAAIDLRGNLITDDGLIAMAATTTGRKRKAVALLTEGVSSRIEALNLQDNPFSTAVHATALPQLRAQVGRVLWSGHRPAASVAYDDEA</sequence>
<organism evidence="4 5">
    <name type="scientific">Achlya hypogyna</name>
    <name type="common">Oomycete</name>
    <name type="synonym">Protoachlya hypogyna</name>
    <dbReference type="NCBI Taxonomy" id="1202772"/>
    <lineage>
        <taxon>Eukaryota</taxon>
        <taxon>Sar</taxon>
        <taxon>Stramenopiles</taxon>
        <taxon>Oomycota</taxon>
        <taxon>Saprolegniomycetes</taxon>
        <taxon>Saprolegniales</taxon>
        <taxon>Achlyaceae</taxon>
        <taxon>Achlya</taxon>
    </lineage>
</organism>
<dbReference type="PANTHER" id="PTHR24112">
    <property type="entry name" value="LEUCINE-RICH REPEAT, ISOFORM F-RELATED"/>
    <property type="match status" value="1"/>
</dbReference>
<dbReference type="InterPro" id="IPR025875">
    <property type="entry name" value="Leu-rich_rpt_4"/>
</dbReference>
<dbReference type="OrthoDB" id="120976at2759"/>
<evidence type="ECO:0000256" key="2">
    <source>
        <dbReference type="ARBA" id="ARBA00022737"/>
    </source>
</evidence>
<evidence type="ECO:0000256" key="3">
    <source>
        <dbReference type="ARBA" id="ARBA00038315"/>
    </source>
</evidence>
<proteinExistence type="inferred from homology"/>
<protein>
    <submittedName>
        <fullName evidence="4">Uncharacterized protein</fullName>
    </submittedName>
</protein>
<dbReference type="AlphaFoldDB" id="A0A1V9ZGP1"/>
<keyword evidence="1" id="KW-0433">Leucine-rich repeat</keyword>
<comment type="similarity">
    <text evidence="3">Belongs to the PPP1R37 family.</text>
</comment>
<evidence type="ECO:0000256" key="1">
    <source>
        <dbReference type="ARBA" id="ARBA00022614"/>
    </source>
</evidence>
<dbReference type="Proteomes" id="UP000243579">
    <property type="component" value="Unassembled WGS sequence"/>
</dbReference>
<dbReference type="STRING" id="1202772.A0A1V9ZGP1"/>
<reference evidence="4 5" key="1">
    <citation type="journal article" date="2014" name="Genome Biol. Evol.">
        <title>The secreted proteins of Achlya hypogyna and Thraustotheca clavata identify the ancestral oomycete secretome and reveal gene acquisitions by horizontal gene transfer.</title>
        <authorList>
            <person name="Misner I."/>
            <person name="Blouin N."/>
            <person name="Leonard G."/>
            <person name="Richards T.A."/>
            <person name="Lane C.E."/>
        </authorList>
    </citation>
    <scope>NUCLEOTIDE SEQUENCE [LARGE SCALE GENOMIC DNA]</scope>
    <source>
        <strain evidence="4 5">ATCC 48635</strain>
    </source>
</reference>
<keyword evidence="2" id="KW-0677">Repeat</keyword>
<dbReference type="InterPro" id="IPR051279">
    <property type="entry name" value="PP1-Reg/Actin-Interact_Protein"/>
</dbReference>
<accession>A0A1V9ZGP1</accession>
<dbReference type="SUPFAM" id="SSF52047">
    <property type="entry name" value="RNI-like"/>
    <property type="match status" value="1"/>
</dbReference>
<evidence type="ECO:0000313" key="4">
    <source>
        <dbReference type="EMBL" id="OQR97163.1"/>
    </source>
</evidence>
<keyword evidence="5" id="KW-1185">Reference proteome</keyword>
<evidence type="ECO:0000313" key="5">
    <source>
        <dbReference type="Proteomes" id="UP000243579"/>
    </source>
</evidence>
<dbReference type="Pfam" id="PF12799">
    <property type="entry name" value="LRR_4"/>
    <property type="match status" value="1"/>
</dbReference>